<accession>A0ABD5VH51</accession>
<feature type="domain" description="DUF7347" evidence="1">
    <location>
        <begin position="19"/>
        <end position="87"/>
    </location>
</feature>
<dbReference type="Pfam" id="PF24042">
    <property type="entry name" value="DUF7351"/>
    <property type="match status" value="1"/>
</dbReference>
<dbReference type="InterPro" id="IPR055775">
    <property type="entry name" value="DUF7351"/>
</dbReference>
<protein>
    <submittedName>
        <fullName evidence="3">ArsR family transcriptional regulator</fullName>
    </submittedName>
</protein>
<gene>
    <name evidence="3" type="ORF">ACFQGB_09220</name>
</gene>
<reference evidence="3 4" key="1">
    <citation type="journal article" date="2019" name="Int. J. Syst. Evol. Microbiol.">
        <title>The Global Catalogue of Microorganisms (GCM) 10K type strain sequencing project: providing services to taxonomists for standard genome sequencing and annotation.</title>
        <authorList>
            <consortium name="The Broad Institute Genomics Platform"/>
            <consortium name="The Broad Institute Genome Sequencing Center for Infectious Disease"/>
            <person name="Wu L."/>
            <person name="Ma J."/>
        </authorList>
    </citation>
    <scope>NUCLEOTIDE SEQUENCE [LARGE SCALE GENOMIC DNA]</scope>
    <source>
        <strain evidence="3 4">GX26</strain>
    </source>
</reference>
<proteinExistence type="predicted"/>
<keyword evidence="4" id="KW-1185">Reference proteome</keyword>
<comment type="caution">
    <text evidence="3">The sequence shown here is derived from an EMBL/GenBank/DDBJ whole genome shotgun (WGS) entry which is preliminary data.</text>
</comment>
<evidence type="ECO:0000313" key="4">
    <source>
        <dbReference type="Proteomes" id="UP001596395"/>
    </source>
</evidence>
<sequence length="320" mass="34763">MTDADDGADGPTTYGGLSPVDALALVGNETRAGILFALSNARESEGDPPVLSFSELRERVAPDVPSSQFNYHLQELVGQYVERRDGGTPTGDVATLHDDHGAGYALRSEGTFLTRLVRAGTYTGPRTRGPIDLGVDCYHCGDSLALEYANWIAEVQCDGCEHVYDHNLTPPGVLADDPAVTVAQVAEFNRAHRLAFARGSCPLCGHRVTASFVDPATTSYPRPDHREVLVHRGCEGCGHLDYLTVGELLLVDPAVVSFCWTHGEDVTTARIWDLAFAMTDDAVTVRGRDPWRVALSLDRDGDRLEAVLDDDVTVVERTRR</sequence>
<evidence type="ECO:0000259" key="2">
    <source>
        <dbReference type="Pfam" id="PF24042"/>
    </source>
</evidence>
<feature type="domain" description="DUF7351" evidence="2">
    <location>
        <begin position="136"/>
        <end position="314"/>
    </location>
</feature>
<dbReference type="EMBL" id="JBHSXN010000002">
    <property type="protein sequence ID" value="MFC6953043.1"/>
    <property type="molecule type" value="Genomic_DNA"/>
</dbReference>
<dbReference type="Proteomes" id="UP001596395">
    <property type="component" value="Unassembled WGS sequence"/>
</dbReference>
<evidence type="ECO:0000313" key="3">
    <source>
        <dbReference type="EMBL" id="MFC6953043.1"/>
    </source>
</evidence>
<dbReference type="AlphaFoldDB" id="A0ABD5VH51"/>
<organism evidence="3 4">
    <name type="scientific">Halorubellus litoreus</name>
    <dbReference type="NCBI Taxonomy" id="755308"/>
    <lineage>
        <taxon>Archaea</taxon>
        <taxon>Methanobacteriati</taxon>
        <taxon>Methanobacteriota</taxon>
        <taxon>Stenosarchaea group</taxon>
        <taxon>Halobacteria</taxon>
        <taxon>Halobacteriales</taxon>
        <taxon>Halorubellaceae</taxon>
        <taxon>Halorubellus</taxon>
    </lineage>
</organism>
<name>A0ABD5VH51_9EURY</name>
<dbReference type="Pfam" id="PF24038">
    <property type="entry name" value="DUF7347"/>
    <property type="match status" value="1"/>
</dbReference>
<dbReference type="InterPro" id="IPR055771">
    <property type="entry name" value="DUF7347"/>
</dbReference>
<evidence type="ECO:0000259" key="1">
    <source>
        <dbReference type="Pfam" id="PF24038"/>
    </source>
</evidence>
<dbReference type="RefSeq" id="WP_336350021.1">
    <property type="nucleotide sequence ID" value="NZ_JAZAQL010000002.1"/>
</dbReference>